<comment type="function">
    <text evidence="6">HflC and HflK could encode or regulate a protease.</text>
</comment>
<keyword evidence="9" id="KW-0378">Hydrolase</keyword>
<dbReference type="CDD" id="cd03404">
    <property type="entry name" value="SPFH_HflK"/>
    <property type="match status" value="1"/>
</dbReference>
<comment type="caution">
    <text evidence="9">The sequence shown here is derived from an EMBL/GenBank/DDBJ whole genome shotgun (WGS) entry which is preliminary data.</text>
</comment>
<dbReference type="STRING" id="458.Lrub_0857"/>
<evidence type="ECO:0000256" key="2">
    <source>
        <dbReference type="ARBA" id="ARBA00006971"/>
    </source>
</evidence>
<keyword evidence="10" id="KW-1185">Reference proteome</keyword>
<comment type="subunit">
    <text evidence="6">HflC and HflK may interact to form a multimeric complex.</text>
</comment>
<dbReference type="NCBIfam" id="TIGR01933">
    <property type="entry name" value="hflK"/>
    <property type="match status" value="1"/>
</dbReference>
<gene>
    <name evidence="9" type="primary">hflK</name>
    <name evidence="9" type="ORF">Lrub_0857</name>
</gene>
<dbReference type="GO" id="GO:0016020">
    <property type="term" value="C:membrane"/>
    <property type="evidence" value="ECO:0007669"/>
    <property type="project" value="UniProtKB-SubCell"/>
</dbReference>
<sequence>MGWNEPEKGKDPWGGKDQPPDLDEALKRFQERLKKALFGGSGQEGGGAAPKQGNGGLLVGMVALILFILWALSGIFIVDPAEQAVILRFGKYVETVGPGPHWIPRIISTKIVHNVERISHYSYSAQMLTKDENLVSVSLVVQYRIGDLEDYLFNVADPQESLQQTTSSALRQVVGKTTLNQIITEGREAWGTDVQDVLVKTLKKYNTGIVIVNVSPQPARAPESVQDAFDDAIKAREDEKRFQGQALAYQARVVPIAEGNAKRILAEAKADAEQAVLRAKGEVAEFLALLPQYTQAPIVTSERMYLETMQRVLSQSTKVIVDSKAGNLLYLPLDKLGTSIGSQPIPIKGKSMAANAGDSEEDSLVAGRQTKRQLYRQGRKG</sequence>
<feature type="compositionally biased region" description="Basic residues" evidence="7">
    <location>
        <begin position="369"/>
        <end position="381"/>
    </location>
</feature>
<protein>
    <recommendedName>
        <fullName evidence="6">Protein HflK</fullName>
    </recommendedName>
</protein>
<dbReference type="Pfam" id="PF01145">
    <property type="entry name" value="Band_7"/>
    <property type="match status" value="1"/>
</dbReference>
<dbReference type="InterPro" id="IPR020980">
    <property type="entry name" value="Membrane_HflK_N"/>
</dbReference>
<dbReference type="InterPro" id="IPR050710">
    <property type="entry name" value="Band7/mec-2_domain"/>
</dbReference>
<keyword evidence="5 6" id="KW-0472">Membrane</keyword>
<dbReference type="PRINTS" id="PR00721">
    <property type="entry name" value="STOMATIN"/>
</dbReference>
<dbReference type="InterPro" id="IPR010201">
    <property type="entry name" value="HflK"/>
</dbReference>
<keyword evidence="4 6" id="KW-1133">Transmembrane helix</keyword>
<dbReference type="Proteomes" id="UP000054608">
    <property type="component" value="Unassembled WGS sequence"/>
</dbReference>
<feature type="region of interest" description="Disordered" evidence="7">
    <location>
        <begin position="1"/>
        <end position="21"/>
    </location>
</feature>
<evidence type="ECO:0000259" key="8">
    <source>
        <dbReference type="SMART" id="SM00244"/>
    </source>
</evidence>
<dbReference type="Pfam" id="PF12221">
    <property type="entry name" value="HflK_N"/>
    <property type="match status" value="1"/>
</dbReference>
<comment type="subcellular location">
    <subcellularLocation>
        <location evidence="1">Membrane</location>
        <topology evidence="1">Single-pass membrane protein</topology>
    </subcellularLocation>
</comment>
<evidence type="ECO:0000256" key="6">
    <source>
        <dbReference type="RuleBase" id="RU364113"/>
    </source>
</evidence>
<dbReference type="EMBL" id="LNYT01000007">
    <property type="protein sequence ID" value="KTD48506.1"/>
    <property type="molecule type" value="Genomic_DNA"/>
</dbReference>
<evidence type="ECO:0000256" key="4">
    <source>
        <dbReference type="ARBA" id="ARBA00022989"/>
    </source>
</evidence>
<dbReference type="OrthoDB" id="9779595at2"/>
<dbReference type="SUPFAM" id="SSF117892">
    <property type="entry name" value="Band 7/SPFH domain"/>
    <property type="match status" value="1"/>
</dbReference>
<dbReference type="InterPro" id="IPR036013">
    <property type="entry name" value="Band_7/SPFH_dom_sf"/>
</dbReference>
<evidence type="ECO:0000313" key="10">
    <source>
        <dbReference type="Proteomes" id="UP000054608"/>
    </source>
</evidence>
<feature type="transmembrane region" description="Helical" evidence="6">
    <location>
        <begin position="57"/>
        <end position="78"/>
    </location>
</feature>
<evidence type="ECO:0000313" key="9">
    <source>
        <dbReference type="EMBL" id="KTD48506.1"/>
    </source>
</evidence>
<evidence type="ECO:0000256" key="5">
    <source>
        <dbReference type="ARBA" id="ARBA00023136"/>
    </source>
</evidence>
<accession>A0A0W0XVA9</accession>
<feature type="region of interest" description="Disordered" evidence="7">
    <location>
        <begin position="350"/>
        <end position="381"/>
    </location>
</feature>
<dbReference type="InterPro" id="IPR001972">
    <property type="entry name" value="Stomatin_HflK_fam"/>
</dbReference>
<keyword evidence="9" id="KW-0645">Protease</keyword>
<organism evidence="9 10">
    <name type="scientific">Legionella rubrilucens</name>
    <dbReference type="NCBI Taxonomy" id="458"/>
    <lineage>
        <taxon>Bacteria</taxon>
        <taxon>Pseudomonadati</taxon>
        <taxon>Pseudomonadota</taxon>
        <taxon>Gammaproteobacteria</taxon>
        <taxon>Legionellales</taxon>
        <taxon>Legionellaceae</taxon>
        <taxon>Legionella</taxon>
    </lineage>
</organism>
<dbReference type="AlphaFoldDB" id="A0A0W0XVA9"/>
<comment type="similarity">
    <text evidence="2 6">Belongs to the band 7/mec-2 family. HflK subfamily.</text>
</comment>
<keyword evidence="3 6" id="KW-0812">Transmembrane</keyword>
<proteinExistence type="inferred from homology"/>
<dbReference type="GO" id="GO:0006508">
    <property type="term" value="P:proteolysis"/>
    <property type="evidence" value="ECO:0007669"/>
    <property type="project" value="UniProtKB-KW"/>
</dbReference>
<reference evidence="9 10" key="1">
    <citation type="submission" date="2015-11" db="EMBL/GenBank/DDBJ databases">
        <title>Genomic analysis of 38 Legionella species identifies large and diverse effector repertoires.</title>
        <authorList>
            <person name="Burstein D."/>
            <person name="Amaro F."/>
            <person name="Zusman T."/>
            <person name="Lifshitz Z."/>
            <person name="Cohen O."/>
            <person name="Gilbert J.A."/>
            <person name="Pupko T."/>
            <person name="Shuman H.A."/>
            <person name="Segal G."/>
        </authorList>
    </citation>
    <scope>NUCLEOTIDE SEQUENCE [LARGE SCALE GENOMIC DNA]</scope>
    <source>
        <strain evidence="9 10">WA-270A-C2</strain>
    </source>
</reference>
<dbReference type="PANTHER" id="PTHR43327:SF2">
    <property type="entry name" value="MODULATOR OF FTSH PROTEASE HFLK"/>
    <property type="match status" value="1"/>
</dbReference>
<dbReference type="InterPro" id="IPR001107">
    <property type="entry name" value="Band_7"/>
</dbReference>
<dbReference type="GO" id="GO:0008233">
    <property type="term" value="F:peptidase activity"/>
    <property type="evidence" value="ECO:0007669"/>
    <property type="project" value="UniProtKB-KW"/>
</dbReference>
<evidence type="ECO:0000256" key="7">
    <source>
        <dbReference type="SAM" id="MobiDB-lite"/>
    </source>
</evidence>
<dbReference type="PANTHER" id="PTHR43327">
    <property type="entry name" value="STOMATIN-LIKE PROTEIN 2, MITOCHONDRIAL"/>
    <property type="match status" value="1"/>
</dbReference>
<name>A0A0W0XVA9_9GAMM</name>
<dbReference type="RefSeq" id="WP_058530967.1">
    <property type="nucleotide sequence ID" value="NZ_CAAAIN010000001.1"/>
</dbReference>
<dbReference type="SMART" id="SM00244">
    <property type="entry name" value="PHB"/>
    <property type="match status" value="1"/>
</dbReference>
<feature type="domain" description="Band 7" evidence="8">
    <location>
        <begin position="73"/>
        <end position="233"/>
    </location>
</feature>
<evidence type="ECO:0000256" key="1">
    <source>
        <dbReference type="ARBA" id="ARBA00004167"/>
    </source>
</evidence>
<feature type="compositionally biased region" description="Basic and acidic residues" evidence="7">
    <location>
        <begin position="1"/>
        <end position="14"/>
    </location>
</feature>
<dbReference type="PATRIC" id="fig|458.5.peg.889"/>
<evidence type="ECO:0000256" key="3">
    <source>
        <dbReference type="ARBA" id="ARBA00022692"/>
    </source>
</evidence>
<dbReference type="Gene3D" id="3.30.479.30">
    <property type="entry name" value="Band 7 domain"/>
    <property type="match status" value="1"/>
</dbReference>